<dbReference type="SMART" id="SM00308">
    <property type="entry name" value="LH2"/>
    <property type="match status" value="1"/>
</dbReference>
<feature type="transmembrane region" description="Helical" evidence="11">
    <location>
        <begin position="1470"/>
        <end position="1488"/>
    </location>
</feature>
<feature type="transmembrane region" description="Helical" evidence="11">
    <location>
        <begin position="1228"/>
        <end position="1249"/>
    </location>
</feature>
<dbReference type="Pfam" id="PF01825">
    <property type="entry name" value="GPS"/>
    <property type="match status" value="1"/>
</dbReference>
<feature type="domain" description="PLAT" evidence="12">
    <location>
        <begin position="1062"/>
        <end position="1182"/>
    </location>
</feature>
<accession>A0AAU9W1D2</accession>
<evidence type="ECO:0000256" key="8">
    <source>
        <dbReference type="PROSITE-ProRule" id="PRU00152"/>
    </source>
</evidence>
<dbReference type="Pfam" id="PF20519">
    <property type="entry name" value="Polycystin_dom"/>
    <property type="match status" value="1"/>
</dbReference>
<comment type="caution">
    <text evidence="14">The sequence shown here is derived from an EMBL/GenBank/DDBJ whole genome shotgun (WGS) entry which is preliminary data.</text>
</comment>
<evidence type="ECO:0000313" key="15">
    <source>
        <dbReference type="Proteomes" id="UP001159428"/>
    </source>
</evidence>
<evidence type="ECO:0000256" key="9">
    <source>
        <dbReference type="SAM" id="Coils"/>
    </source>
</evidence>
<evidence type="ECO:0000313" key="14">
    <source>
        <dbReference type="EMBL" id="CAH3044873.1"/>
    </source>
</evidence>
<evidence type="ECO:0000256" key="3">
    <source>
        <dbReference type="ARBA" id="ARBA00022692"/>
    </source>
</evidence>
<feature type="transmembrane region" description="Helical" evidence="11">
    <location>
        <begin position="1631"/>
        <end position="1652"/>
    </location>
</feature>
<evidence type="ECO:0000256" key="10">
    <source>
        <dbReference type="SAM" id="MobiDB-lite"/>
    </source>
</evidence>
<dbReference type="GO" id="GO:0016020">
    <property type="term" value="C:membrane"/>
    <property type="evidence" value="ECO:0007669"/>
    <property type="project" value="UniProtKB-SubCell"/>
</dbReference>
<evidence type="ECO:0000256" key="5">
    <source>
        <dbReference type="ARBA" id="ARBA00022989"/>
    </source>
</evidence>
<keyword evidence="6 11" id="KW-0472">Membrane</keyword>
<feature type="transmembrane region" description="Helical" evidence="11">
    <location>
        <begin position="1327"/>
        <end position="1350"/>
    </location>
</feature>
<keyword evidence="4" id="KW-0732">Signal</keyword>
<dbReference type="GO" id="GO:0005509">
    <property type="term" value="F:calcium ion binding"/>
    <property type="evidence" value="ECO:0007669"/>
    <property type="project" value="InterPro"/>
</dbReference>
<feature type="compositionally biased region" description="Polar residues" evidence="10">
    <location>
        <begin position="1987"/>
        <end position="2007"/>
    </location>
</feature>
<comment type="similarity">
    <text evidence="2">Belongs to the polycystin family.</text>
</comment>
<dbReference type="Proteomes" id="UP001159428">
    <property type="component" value="Unassembled WGS sequence"/>
</dbReference>
<evidence type="ECO:0000259" key="13">
    <source>
        <dbReference type="PROSITE" id="PS50221"/>
    </source>
</evidence>
<feature type="region of interest" description="Disordered" evidence="10">
    <location>
        <begin position="1987"/>
        <end position="2024"/>
    </location>
</feature>
<dbReference type="InterPro" id="IPR013122">
    <property type="entry name" value="PKD1_2_channel"/>
</dbReference>
<dbReference type="CDD" id="cd00054">
    <property type="entry name" value="EGF_CA"/>
    <property type="match status" value="1"/>
</dbReference>
<dbReference type="Pfam" id="PF08016">
    <property type="entry name" value="PKD_channel"/>
    <property type="match status" value="1"/>
</dbReference>
<evidence type="ECO:0000256" key="1">
    <source>
        <dbReference type="ARBA" id="ARBA00004141"/>
    </source>
</evidence>
<gene>
    <name evidence="14" type="ORF">PMEA_00031449</name>
</gene>
<dbReference type="SUPFAM" id="SSF49723">
    <property type="entry name" value="Lipase/lipooxygenase domain (PLAT/LH2 domain)"/>
    <property type="match status" value="1"/>
</dbReference>
<dbReference type="PROSITE" id="PS50221">
    <property type="entry name" value="GAIN_B"/>
    <property type="match status" value="1"/>
</dbReference>
<name>A0AAU9W1D2_9CNID</name>
<keyword evidence="7" id="KW-1015">Disulfide bond</keyword>
<feature type="transmembrane region" description="Helical" evidence="11">
    <location>
        <begin position="1678"/>
        <end position="1703"/>
    </location>
</feature>
<proteinExistence type="inferred from homology"/>
<dbReference type="InterPro" id="IPR051223">
    <property type="entry name" value="Polycystin"/>
</dbReference>
<feature type="coiled-coil region" evidence="9">
    <location>
        <begin position="1888"/>
        <end position="1915"/>
    </location>
</feature>
<feature type="transmembrane region" description="Helical" evidence="11">
    <location>
        <begin position="1866"/>
        <end position="1891"/>
    </location>
</feature>
<evidence type="ECO:0000259" key="12">
    <source>
        <dbReference type="PROSITE" id="PS50095"/>
    </source>
</evidence>
<dbReference type="SMART" id="SM00303">
    <property type="entry name" value="GPS"/>
    <property type="match status" value="1"/>
</dbReference>
<dbReference type="EMBL" id="CALNXJ010000007">
    <property type="protein sequence ID" value="CAH3044873.1"/>
    <property type="molecule type" value="Genomic_DNA"/>
</dbReference>
<feature type="transmembrane region" description="Helical" evidence="11">
    <location>
        <begin position="1016"/>
        <end position="1036"/>
    </location>
</feature>
<protein>
    <recommendedName>
        <fullName evidence="16">Polycystic kidney disease protein 1-like 2</fullName>
    </recommendedName>
</protein>
<dbReference type="InterPro" id="IPR046338">
    <property type="entry name" value="GAIN_dom_sf"/>
</dbReference>
<evidence type="ECO:0000256" key="6">
    <source>
        <dbReference type="ARBA" id="ARBA00023136"/>
    </source>
</evidence>
<dbReference type="PROSITE" id="PS01187">
    <property type="entry name" value="EGF_CA"/>
    <property type="match status" value="1"/>
</dbReference>
<dbReference type="Gene3D" id="1.10.287.70">
    <property type="match status" value="1"/>
</dbReference>
<feature type="transmembrane region" description="Helical" evidence="11">
    <location>
        <begin position="1446"/>
        <end position="1464"/>
    </location>
</feature>
<dbReference type="GO" id="GO:0005262">
    <property type="term" value="F:calcium channel activity"/>
    <property type="evidence" value="ECO:0007669"/>
    <property type="project" value="TreeGrafter"/>
</dbReference>
<dbReference type="InterPro" id="IPR018097">
    <property type="entry name" value="EGF_Ca-bd_CS"/>
</dbReference>
<dbReference type="InterPro" id="IPR057244">
    <property type="entry name" value="GAIN_B"/>
</dbReference>
<feature type="transmembrane region" description="Helical" evidence="11">
    <location>
        <begin position="1764"/>
        <end position="1785"/>
    </location>
</feature>
<dbReference type="Pfam" id="PF02010">
    <property type="entry name" value="REJ"/>
    <property type="match status" value="1"/>
</dbReference>
<feature type="transmembrane region" description="Helical" evidence="11">
    <location>
        <begin position="1715"/>
        <end position="1736"/>
    </location>
</feature>
<keyword evidence="15" id="KW-1185">Reference proteome</keyword>
<comment type="caution">
    <text evidence="8">Lacks conserved residue(s) required for the propagation of feature annotation.</text>
</comment>
<evidence type="ECO:0000256" key="2">
    <source>
        <dbReference type="ARBA" id="ARBA00007200"/>
    </source>
</evidence>
<feature type="non-terminal residue" evidence="14">
    <location>
        <position position="2039"/>
    </location>
</feature>
<keyword evidence="9" id="KW-0175">Coiled coil</keyword>
<keyword evidence="5 11" id="KW-1133">Transmembrane helix</keyword>
<dbReference type="InterPro" id="IPR000203">
    <property type="entry name" value="GPS"/>
</dbReference>
<feature type="transmembrane region" description="Helical" evidence="11">
    <location>
        <begin position="1806"/>
        <end position="1829"/>
    </location>
</feature>
<feature type="transmembrane region" description="Helical" evidence="11">
    <location>
        <begin position="1362"/>
        <end position="1393"/>
    </location>
</feature>
<evidence type="ECO:0000256" key="7">
    <source>
        <dbReference type="ARBA" id="ARBA00023157"/>
    </source>
</evidence>
<comment type="subcellular location">
    <subcellularLocation>
        <location evidence="1">Membrane</location>
        <topology evidence="1">Multi-pass membrane protein</topology>
    </subcellularLocation>
</comment>
<feature type="domain" description="GAIN-B" evidence="13">
    <location>
        <begin position="863"/>
        <end position="999"/>
    </location>
</feature>
<sequence>DVDECSFRPTPCPYGEACINGEGSFLCLNTTNDIDGSSCVFGSRVKILNIDKNVNTTTKLTKLTRYLFNAEASTNCHSLSFEWKVSNVTSRPFSVGRASSITIGSGTDLDDISSLDVGIYLVEFTAHFRKFYFLDYGFIEVLSSAPVAFIAGGPEVSREHNSNITLDGSPSRDFDIGKGLYKGLTFEWSCKGEEEMFHDESDSSNRTVIGRDAASRGCFGNEEQKLKDTGRIVFLDTSSMQINKYYDIKLTIKKRDLSGTFVQRVEIVDGTPLYAEIDCLMNCGLEVLPNVKATFVANCTNSPCYTKKGLLSYHWRLFQETNEAWSELHQMQEIRGTRANSNFFTINPDAIIPGRKYRLTIDVENMNDGSSKGFSAWLFKSSTIPFGGSCTASKSSGMAIQTVFTLKCANWNDPNTPLLYEFLVTLAEGLSAILSYSYSTATEIVLPPGEFVKNYFLTIEAVVTSSIGSSSSTSLTIQVFPWPIMSTKNASGEILHLLEKHFVVHSGRGDVTRATQLAIAVLKSLELQKDGVINIEERRQIKSLIVKTLSKIDIGDLRKLIQLSSVISLTMNDPAEITADTMELIMEMVQKMTKLFDDISARGYAFDVPYSRIAEKNLVYSIGKQLQVLSSDNGVIDGSSSLNITASMEIMHRMLQTVVKRNVVGEDPTVIKTEPLEVLVARRHPEHVAGSVLTLETCHIQFPESQNMRDTLADTGEYVDIEVISSKVNYYNRSTTSSFITSYIVKVDLRRESGEVLNVRNLTTDIQLGIELLNGNGNSPENDSVFDHENKFFIKSGNIKYHKIEVNRERTSYLITMESSGSFDVLVKYDSKPTTNDFDANFTVPDYSSCTRNFRIDGDDEEYNCSRHPNQLLLTNAVIQKPGVYFVGILYTQHSSPGSNSHRMRRSCFSTNRQKRSCVETKDPPPPLGVLSAYDPRVGVNYTLVSDELSCRFWSHKEQKWLTEGCKVGPLSNKHRLRCLCNHLTSFGGGLLVAPNPIDMDTVFKELSRLDETDNFSVLLTIILTFMLYCIAFVFAKRADRRDLAKHGSRILLETEESPLVRQYELTISTGVWSDSGTTAEVTMVFYGSHGNSRPITVRGDLHPSRLLLSRGSVNKYLVSLPGSLGTLSHAYVWHDNSGESPSWFLDYIVVKEQETSQKWKFLCNQWFSPDKDDGKIARKLLVETTNSFPEFQEAFRARLSGTLYEKHLWMSLVTKRPGSSFTRTQRVTCCLSVIFNAMLANAMFFNLGGEPTESTIKLGPLKISMKQITITIQSCLIIAPINFLIVALFKNSRSKLDKYCCNQSSEKEDQDSVEVDDDGNKPLHHIFLYVAWFLCLATAITSATVVFFYSLMWGKETADNWLSSILMSITMDILAVQPVRLVMLAATAAMIITRANRTKAKLSSKKSCMAVEDDEPPDIFKGALPDAMKLECYKKYRVNEKKTMSAFKSLISFVSFLLILGIVHEALGLWTWLINIYAPAMYTSHWYNGDKDSNEMYISDMSSVLIGMPRIRQLRIVRVSCPKILVEIYNVTEVCYPNYAIYCEDKTPMYLPKWKLPPTDVSRSSFDILCPKPWLYHTSEEINNLPKVTPRGTYGGGGYVADLGYDLQTARNVMKNLNENSWIDRRTRAVVLEFNIFNSNMNILVVAQYFFEFLPTGGVFKYVSVQMLNLYGTETGLVQLVLLCRLLLLIMIIAFSVVQVVKMYRQRKSYLKKIWNWLILALIITSITSVVLHIIREKAMEDIIKELQKNIYAMVGFHKSLRLMHFETAALSIVIFLATVKLLRLLRFSKQTVFLSITVRFAGKYLLSFSFVFIIIFCSFAMSGMMAFGSVVESYSSFPRACVAQFEFLLGKAMPTFQMAKVNPFLSFLFSILYICTMTVFFLNLIIVILNCALEEVKDNLDSVADELDLAEFMINYLFRGISNLFGWKKPKKLYCERTTFEDGCAYVKKCLTEIDHRLLVLSEDTFPTELLQKVRMVYTSPCQTQSKLVNSEPGSDSKTPSSQQEDGGIMRQEETLDNPEREVVVEEDCIPSNFTMK</sequence>
<dbReference type="GO" id="GO:0050982">
    <property type="term" value="P:detection of mechanical stimulus"/>
    <property type="evidence" value="ECO:0007669"/>
    <property type="project" value="TreeGrafter"/>
</dbReference>
<dbReference type="Gene3D" id="2.60.60.20">
    <property type="entry name" value="PLAT/LH2 domain"/>
    <property type="match status" value="1"/>
</dbReference>
<keyword evidence="3 11" id="KW-0812">Transmembrane</keyword>
<reference evidence="14 15" key="1">
    <citation type="submission" date="2022-05" db="EMBL/GenBank/DDBJ databases">
        <authorList>
            <consortium name="Genoscope - CEA"/>
            <person name="William W."/>
        </authorList>
    </citation>
    <scope>NUCLEOTIDE SEQUENCE [LARGE SCALE GENOMIC DNA]</scope>
</reference>
<organism evidence="14 15">
    <name type="scientific">Pocillopora meandrina</name>
    <dbReference type="NCBI Taxonomy" id="46732"/>
    <lineage>
        <taxon>Eukaryota</taxon>
        <taxon>Metazoa</taxon>
        <taxon>Cnidaria</taxon>
        <taxon>Anthozoa</taxon>
        <taxon>Hexacorallia</taxon>
        <taxon>Scleractinia</taxon>
        <taxon>Astrocoeniina</taxon>
        <taxon>Pocilloporidae</taxon>
        <taxon>Pocillopora</taxon>
    </lineage>
</organism>
<evidence type="ECO:0008006" key="16">
    <source>
        <dbReference type="Google" id="ProtNLM"/>
    </source>
</evidence>
<evidence type="ECO:0000256" key="4">
    <source>
        <dbReference type="ARBA" id="ARBA00022729"/>
    </source>
</evidence>
<dbReference type="InterPro" id="IPR046791">
    <property type="entry name" value="Polycystin_dom"/>
</dbReference>
<feature type="non-terminal residue" evidence="14">
    <location>
        <position position="1"/>
    </location>
</feature>
<feature type="transmembrane region" description="Helical" evidence="11">
    <location>
        <begin position="1269"/>
        <end position="1290"/>
    </location>
</feature>
<dbReference type="InterPro" id="IPR001024">
    <property type="entry name" value="PLAT/LH2_dom"/>
</dbReference>
<dbReference type="PANTHER" id="PTHR10877">
    <property type="entry name" value="POLYCYSTIN FAMILY MEMBER"/>
    <property type="match status" value="1"/>
</dbReference>
<evidence type="ECO:0000256" key="11">
    <source>
        <dbReference type="SAM" id="Phobius"/>
    </source>
</evidence>
<dbReference type="PANTHER" id="PTHR10877:SF150">
    <property type="entry name" value="REJ DOMAIN-CONTAINING PROTEIN"/>
    <property type="match status" value="1"/>
</dbReference>
<feature type="compositionally biased region" description="Basic and acidic residues" evidence="10">
    <location>
        <begin position="2013"/>
        <end position="2024"/>
    </location>
</feature>
<dbReference type="InterPro" id="IPR036392">
    <property type="entry name" value="PLAT/LH2_dom_sf"/>
</dbReference>
<dbReference type="Pfam" id="PF01477">
    <property type="entry name" value="PLAT"/>
    <property type="match status" value="1"/>
</dbReference>
<dbReference type="InterPro" id="IPR002859">
    <property type="entry name" value="PKD/REJ-like"/>
</dbReference>
<dbReference type="PROSITE" id="PS50095">
    <property type="entry name" value="PLAT"/>
    <property type="match status" value="1"/>
</dbReference>
<dbReference type="Gene3D" id="2.60.220.50">
    <property type="match status" value="1"/>
</dbReference>